<dbReference type="RefSeq" id="WP_035948197.1">
    <property type="nucleotide sequence ID" value="NZ_BMEA01000001.1"/>
</dbReference>
<dbReference type="Pfam" id="PF01522">
    <property type="entry name" value="Polysacc_deac_1"/>
    <property type="match status" value="1"/>
</dbReference>
<dbReference type="InterPro" id="IPR011330">
    <property type="entry name" value="Glyco_hydro/deAcase_b/a-brl"/>
</dbReference>
<sequence>MAVTARTRPAFVHRLVAAVAVAAVLSGVPALGPPGLAPGARAAVQSCSSSTPIADRPTLRRGDTGSCVRVLQQLLLAKGYSVGSAGADGSFGGATWLAVRRFQSDHINLAIDGVVGPQTWRTLVLGGTRYSRTRGPNLTSRVVLSFDDCPRSYTAFQSAVLGAERLGVALVLFPTGNCLLSGRFSAAYARSHGHYVFNHSVSHPDLRTLSYSGVLSQLGSPGVVTSYGRPPYGAYNTTVLNGYAAKAMRVWTWTVDTQDWTGRTQSAVVSHAVSSSSAGGTVLMHMAWNAFNTTAISQMKSGLANHGLGVCRNLGPTAVAPRTLSC</sequence>
<evidence type="ECO:0000259" key="1">
    <source>
        <dbReference type="Pfam" id="PF01471"/>
    </source>
</evidence>
<reference evidence="3" key="2">
    <citation type="submission" date="2020-09" db="EMBL/GenBank/DDBJ databases">
        <authorList>
            <person name="Sun Q."/>
            <person name="Zhou Y."/>
        </authorList>
    </citation>
    <scope>NUCLEOTIDE SEQUENCE</scope>
    <source>
        <strain evidence="3">CGMCC 1.10749</strain>
    </source>
</reference>
<dbReference type="InterPro" id="IPR036365">
    <property type="entry name" value="PGBD-like_sf"/>
</dbReference>
<dbReference type="CDD" id="cd10917">
    <property type="entry name" value="CE4_NodB_like_6s_7s"/>
    <property type="match status" value="1"/>
</dbReference>
<dbReference type="Gene3D" id="1.10.101.10">
    <property type="entry name" value="PGBD-like superfamily/PGBD"/>
    <property type="match status" value="1"/>
</dbReference>
<name>A0A8H9FTY1_9MICO</name>
<dbReference type="Pfam" id="PF01471">
    <property type="entry name" value="PG_binding_1"/>
    <property type="match status" value="1"/>
</dbReference>
<organism evidence="3 4">
    <name type="scientific">Knoellia flava</name>
    <dbReference type="NCBI Taxonomy" id="913969"/>
    <lineage>
        <taxon>Bacteria</taxon>
        <taxon>Bacillati</taxon>
        <taxon>Actinomycetota</taxon>
        <taxon>Actinomycetes</taxon>
        <taxon>Micrococcales</taxon>
        <taxon>Intrasporangiaceae</taxon>
        <taxon>Knoellia</taxon>
    </lineage>
</organism>
<comment type="caution">
    <text evidence="3">The sequence shown here is derived from an EMBL/GenBank/DDBJ whole genome shotgun (WGS) entry which is preliminary data.</text>
</comment>
<dbReference type="PANTHER" id="PTHR10587">
    <property type="entry name" value="GLYCOSYL TRANSFERASE-RELATED"/>
    <property type="match status" value="1"/>
</dbReference>
<evidence type="ECO:0000259" key="2">
    <source>
        <dbReference type="Pfam" id="PF01522"/>
    </source>
</evidence>
<proteinExistence type="predicted"/>
<dbReference type="SUPFAM" id="SSF88713">
    <property type="entry name" value="Glycoside hydrolase/deacetylase"/>
    <property type="match status" value="1"/>
</dbReference>
<evidence type="ECO:0000313" key="4">
    <source>
        <dbReference type="Proteomes" id="UP000628079"/>
    </source>
</evidence>
<evidence type="ECO:0000313" key="3">
    <source>
        <dbReference type="EMBL" id="GGB77291.1"/>
    </source>
</evidence>
<reference evidence="3" key="1">
    <citation type="journal article" date="2014" name="Int. J. Syst. Evol. Microbiol.">
        <title>Complete genome sequence of Corynebacterium casei LMG S-19264T (=DSM 44701T), isolated from a smear-ripened cheese.</title>
        <authorList>
            <consortium name="US DOE Joint Genome Institute (JGI-PGF)"/>
            <person name="Walter F."/>
            <person name="Albersmeier A."/>
            <person name="Kalinowski J."/>
            <person name="Ruckert C."/>
        </authorList>
    </citation>
    <scope>NUCLEOTIDE SEQUENCE</scope>
    <source>
        <strain evidence="3">CGMCC 1.10749</strain>
    </source>
</reference>
<gene>
    <name evidence="3" type="ORF">GCM10011314_16170</name>
</gene>
<dbReference type="SUPFAM" id="SSF47090">
    <property type="entry name" value="PGBD-like"/>
    <property type="match status" value="1"/>
</dbReference>
<dbReference type="InterPro" id="IPR002477">
    <property type="entry name" value="Peptidoglycan-bd-like"/>
</dbReference>
<dbReference type="GO" id="GO:0005975">
    <property type="term" value="P:carbohydrate metabolic process"/>
    <property type="evidence" value="ECO:0007669"/>
    <property type="project" value="InterPro"/>
</dbReference>
<accession>A0A8H9FTY1</accession>
<dbReference type="Gene3D" id="3.20.20.370">
    <property type="entry name" value="Glycoside hydrolase/deacetylase"/>
    <property type="match status" value="1"/>
</dbReference>
<dbReference type="InterPro" id="IPR036366">
    <property type="entry name" value="PGBDSf"/>
</dbReference>
<dbReference type="AlphaFoldDB" id="A0A8H9FTY1"/>
<dbReference type="InterPro" id="IPR050248">
    <property type="entry name" value="Polysacc_deacetylase_ArnD"/>
</dbReference>
<feature type="domain" description="Peptidoglycan binding-like" evidence="1">
    <location>
        <begin position="65"/>
        <end position="123"/>
    </location>
</feature>
<dbReference type="Proteomes" id="UP000628079">
    <property type="component" value="Unassembled WGS sequence"/>
</dbReference>
<dbReference type="GO" id="GO:0016810">
    <property type="term" value="F:hydrolase activity, acting on carbon-nitrogen (but not peptide) bonds"/>
    <property type="evidence" value="ECO:0007669"/>
    <property type="project" value="InterPro"/>
</dbReference>
<dbReference type="EMBL" id="BMEA01000001">
    <property type="protein sequence ID" value="GGB77291.1"/>
    <property type="molecule type" value="Genomic_DNA"/>
</dbReference>
<dbReference type="InterPro" id="IPR002509">
    <property type="entry name" value="NODB_dom"/>
</dbReference>
<protein>
    <submittedName>
        <fullName evidence="3">Uncharacterized protein</fullName>
    </submittedName>
</protein>
<feature type="domain" description="NodB homology" evidence="2">
    <location>
        <begin position="140"/>
        <end position="249"/>
    </location>
</feature>